<gene>
    <name evidence="3" type="ORF">AGERDE_LOCUS13017</name>
</gene>
<feature type="transmembrane region" description="Helical" evidence="2">
    <location>
        <begin position="40"/>
        <end position="64"/>
    </location>
</feature>
<dbReference type="PANTHER" id="PTHR46594">
    <property type="entry name" value="P-TYPE CATION-TRANSPORTING ATPASE"/>
    <property type="match status" value="1"/>
</dbReference>
<evidence type="ECO:0000313" key="3">
    <source>
        <dbReference type="EMBL" id="CAG8688585.1"/>
    </source>
</evidence>
<feature type="transmembrane region" description="Helical" evidence="2">
    <location>
        <begin position="12"/>
        <end position="33"/>
    </location>
</feature>
<protein>
    <submittedName>
        <fullName evidence="3">6106_t:CDS:1</fullName>
    </submittedName>
</protein>
<reference evidence="3" key="1">
    <citation type="submission" date="2021-06" db="EMBL/GenBank/DDBJ databases">
        <authorList>
            <person name="Kallberg Y."/>
            <person name="Tangrot J."/>
            <person name="Rosling A."/>
        </authorList>
    </citation>
    <scope>NUCLEOTIDE SEQUENCE</scope>
    <source>
        <strain evidence="3">MT106</strain>
    </source>
</reference>
<name>A0A9N9ET40_9GLOM</name>
<keyword evidence="2" id="KW-1133">Transmembrane helix</keyword>
<keyword evidence="2" id="KW-0472">Membrane</keyword>
<dbReference type="OrthoDB" id="432719at2759"/>
<keyword evidence="2" id="KW-0812">Transmembrane</keyword>
<dbReference type="Gene3D" id="3.40.50.1000">
    <property type="entry name" value="HAD superfamily/HAD-like"/>
    <property type="match status" value="1"/>
</dbReference>
<proteinExistence type="predicted"/>
<keyword evidence="4" id="KW-1185">Reference proteome</keyword>
<dbReference type="SUPFAM" id="SSF56784">
    <property type="entry name" value="HAD-like"/>
    <property type="match status" value="1"/>
</dbReference>
<evidence type="ECO:0000256" key="1">
    <source>
        <dbReference type="ARBA" id="ARBA00022723"/>
    </source>
</evidence>
<accession>A0A9N9ET40</accession>
<evidence type="ECO:0000313" key="4">
    <source>
        <dbReference type="Proteomes" id="UP000789831"/>
    </source>
</evidence>
<evidence type="ECO:0000256" key="2">
    <source>
        <dbReference type="SAM" id="Phobius"/>
    </source>
</evidence>
<organism evidence="3 4">
    <name type="scientific">Ambispora gerdemannii</name>
    <dbReference type="NCBI Taxonomy" id="144530"/>
    <lineage>
        <taxon>Eukaryota</taxon>
        <taxon>Fungi</taxon>
        <taxon>Fungi incertae sedis</taxon>
        <taxon>Mucoromycota</taxon>
        <taxon>Glomeromycotina</taxon>
        <taxon>Glomeromycetes</taxon>
        <taxon>Archaeosporales</taxon>
        <taxon>Ambisporaceae</taxon>
        <taxon>Ambispora</taxon>
    </lineage>
</organism>
<feature type="transmembrane region" description="Helical" evidence="2">
    <location>
        <begin position="70"/>
        <end position="89"/>
    </location>
</feature>
<dbReference type="Proteomes" id="UP000789831">
    <property type="component" value="Unassembled WGS sequence"/>
</dbReference>
<keyword evidence="1" id="KW-0479">Metal-binding</keyword>
<feature type="non-terminal residue" evidence="3">
    <location>
        <position position="1"/>
    </location>
</feature>
<dbReference type="GO" id="GO:0046872">
    <property type="term" value="F:metal ion binding"/>
    <property type="evidence" value="ECO:0007669"/>
    <property type="project" value="UniProtKB-KW"/>
</dbReference>
<sequence>SATDVAIESSSIILTRSTLSSLVTLITLSNAIIRRVRLNFLWAYLYNTLAIPIAAGVFFPAFHFALRPEIAGLAMATSSISVVLSSLWLRHFKEPLVPEVKTSSYGWAF</sequence>
<dbReference type="AlphaFoldDB" id="A0A9N9ET40"/>
<dbReference type="EMBL" id="CAJVPL010013426">
    <property type="protein sequence ID" value="CAG8688585.1"/>
    <property type="molecule type" value="Genomic_DNA"/>
</dbReference>
<dbReference type="InterPro" id="IPR036412">
    <property type="entry name" value="HAD-like_sf"/>
</dbReference>
<dbReference type="PANTHER" id="PTHR46594:SF4">
    <property type="entry name" value="P-TYPE CATION-TRANSPORTING ATPASE"/>
    <property type="match status" value="1"/>
</dbReference>
<dbReference type="InterPro" id="IPR023214">
    <property type="entry name" value="HAD_sf"/>
</dbReference>
<comment type="caution">
    <text evidence="3">The sequence shown here is derived from an EMBL/GenBank/DDBJ whole genome shotgun (WGS) entry which is preliminary data.</text>
</comment>